<evidence type="ECO:0000313" key="2">
    <source>
        <dbReference type="Proteomes" id="UP000214596"/>
    </source>
</evidence>
<feature type="non-terminal residue" evidence="1">
    <location>
        <position position="1"/>
    </location>
</feature>
<organism evidence="1 2">
    <name type="scientific">Vibrio parahaemolyticus</name>
    <dbReference type="NCBI Taxonomy" id="670"/>
    <lineage>
        <taxon>Bacteria</taxon>
        <taxon>Pseudomonadati</taxon>
        <taxon>Pseudomonadota</taxon>
        <taxon>Gammaproteobacteria</taxon>
        <taxon>Vibrionales</taxon>
        <taxon>Vibrionaceae</taxon>
        <taxon>Vibrio</taxon>
    </lineage>
</organism>
<accession>A0A227J9B4</accession>
<sequence length="24" mass="3060">NARQWTEPIYDKHRIHLTFCVFRE</sequence>
<dbReference type="Proteomes" id="UP000214596">
    <property type="component" value="Unassembled WGS sequence"/>
</dbReference>
<dbReference type="EMBL" id="NIXT01001663">
    <property type="protein sequence ID" value="OXE30995.1"/>
    <property type="molecule type" value="Genomic_DNA"/>
</dbReference>
<proteinExistence type="predicted"/>
<reference evidence="1 2" key="1">
    <citation type="journal article" date="2017" name="Appl. Environ. Microbiol.">
        <title>Parallel evolution of two clades of a major Atlantic endemic Vibrio parahaemolyticus pathogen lineage by independent acquisition of related pathogenicity islands.</title>
        <authorList>
            <person name="Xu F."/>
            <person name="Gonzalez-Escalona N."/>
            <person name="Drees K.P."/>
            <person name="Sebra R.P."/>
            <person name="Cooper V.S."/>
            <person name="Jones S.H."/>
            <person name="Whistler C.A."/>
        </authorList>
    </citation>
    <scope>NUCLEOTIDE SEQUENCE [LARGE SCALE GENOMIC DNA]</scope>
    <source>
        <strain evidence="1 2">MAVP-3</strain>
    </source>
</reference>
<gene>
    <name evidence="1" type="ORF">CA163_20455</name>
</gene>
<protein>
    <submittedName>
        <fullName evidence="1">Uncharacterized protein</fullName>
    </submittedName>
</protein>
<name>A0A227J9B4_VIBPH</name>
<dbReference type="AlphaFoldDB" id="A0A227J9B4"/>
<evidence type="ECO:0000313" key="1">
    <source>
        <dbReference type="EMBL" id="OXE30995.1"/>
    </source>
</evidence>
<comment type="caution">
    <text evidence="1">The sequence shown here is derived from an EMBL/GenBank/DDBJ whole genome shotgun (WGS) entry which is preliminary data.</text>
</comment>